<reference evidence="1" key="1">
    <citation type="submission" date="2022-11" db="EMBL/GenBank/DDBJ databases">
        <authorList>
            <person name="Petersen C."/>
        </authorList>
    </citation>
    <scope>NUCLEOTIDE SEQUENCE</scope>
    <source>
        <strain evidence="1">IBT 29864</strain>
    </source>
</reference>
<name>A0A9W9RFG9_9EURO</name>
<evidence type="ECO:0000313" key="1">
    <source>
        <dbReference type="EMBL" id="KAJ5358334.1"/>
    </source>
</evidence>
<dbReference type="RefSeq" id="XP_056549620.1">
    <property type="nucleotide sequence ID" value="XM_056703660.1"/>
</dbReference>
<protein>
    <submittedName>
        <fullName evidence="1">Uncharacterized protein</fullName>
    </submittedName>
</protein>
<dbReference type="Proteomes" id="UP001147782">
    <property type="component" value="Unassembled WGS sequence"/>
</dbReference>
<keyword evidence="2" id="KW-1185">Reference proteome</keyword>
<reference evidence="1" key="2">
    <citation type="journal article" date="2023" name="IMA Fungus">
        <title>Comparative genomic study of the Penicillium genus elucidates a diverse pangenome and 15 lateral gene transfer events.</title>
        <authorList>
            <person name="Petersen C."/>
            <person name="Sorensen T."/>
            <person name="Nielsen M.R."/>
            <person name="Sondergaard T.E."/>
            <person name="Sorensen J.L."/>
            <person name="Fitzpatrick D.A."/>
            <person name="Frisvad J.C."/>
            <person name="Nielsen K.L."/>
        </authorList>
    </citation>
    <scope>NUCLEOTIDE SEQUENCE</scope>
    <source>
        <strain evidence="1">IBT 29864</strain>
    </source>
</reference>
<dbReference type="AlphaFoldDB" id="A0A9W9RFG9"/>
<proteinExistence type="predicted"/>
<sequence length="65" mass="7546">MRVSSQSQAFLTRLLFLRFSCLYYDQLSIHITVIEFASNQSAHRQDLKQLADPTLLETLRQDTAD</sequence>
<organism evidence="1 2">
    <name type="scientific">Penicillium cataractarum</name>
    <dbReference type="NCBI Taxonomy" id="2100454"/>
    <lineage>
        <taxon>Eukaryota</taxon>
        <taxon>Fungi</taxon>
        <taxon>Dikarya</taxon>
        <taxon>Ascomycota</taxon>
        <taxon>Pezizomycotina</taxon>
        <taxon>Eurotiomycetes</taxon>
        <taxon>Eurotiomycetidae</taxon>
        <taxon>Eurotiales</taxon>
        <taxon>Aspergillaceae</taxon>
        <taxon>Penicillium</taxon>
    </lineage>
</organism>
<dbReference type="EMBL" id="JAPZBS010000009">
    <property type="protein sequence ID" value="KAJ5358334.1"/>
    <property type="molecule type" value="Genomic_DNA"/>
</dbReference>
<evidence type="ECO:0000313" key="2">
    <source>
        <dbReference type="Proteomes" id="UP001147782"/>
    </source>
</evidence>
<dbReference type="GeneID" id="81442839"/>
<comment type="caution">
    <text evidence="1">The sequence shown here is derived from an EMBL/GenBank/DDBJ whole genome shotgun (WGS) entry which is preliminary data.</text>
</comment>
<gene>
    <name evidence="1" type="ORF">N7496_010747</name>
</gene>
<accession>A0A9W9RFG9</accession>